<sequence length="148" mass="17126">MAELTALVGKRGSIKGSITRLEKCIDELDNDVTVSILKSRLKFLEKLYSKYDDVQLSLDIKDANEYSSDRKLIENKFLSLRDRIGNMIEISSVSNLNDTMHEFWQVEELSGKNLLSDEERECEDRYVKSVSRDDTGRYLIDLPLIEEK</sequence>
<evidence type="ECO:0000313" key="1">
    <source>
        <dbReference type="EMBL" id="KAJ8966542.1"/>
    </source>
</evidence>
<name>A0AAV8ZP82_9CUCU</name>
<feature type="non-terminal residue" evidence="1">
    <location>
        <position position="148"/>
    </location>
</feature>
<keyword evidence="2" id="KW-1185">Reference proteome</keyword>
<dbReference type="EMBL" id="JANEYF010000977">
    <property type="protein sequence ID" value="KAJ8966542.1"/>
    <property type="molecule type" value="Genomic_DNA"/>
</dbReference>
<dbReference type="Proteomes" id="UP001162156">
    <property type="component" value="Unassembled WGS sequence"/>
</dbReference>
<evidence type="ECO:0000313" key="2">
    <source>
        <dbReference type="Proteomes" id="UP001162156"/>
    </source>
</evidence>
<dbReference type="AlphaFoldDB" id="A0AAV8ZP82"/>
<organism evidence="1 2">
    <name type="scientific">Rhamnusium bicolor</name>
    <dbReference type="NCBI Taxonomy" id="1586634"/>
    <lineage>
        <taxon>Eukaryota</taxon>
        <taxon>Metazoa</taxon>
        <taxon>Ecdysozoa</taxon>
        <taxon>Arthropoda</taxon>
        <taxon>Hexapoda</taxon>
        <taxon>Insecta</taxon>
        <taxon>Pterygota</taxon>
        <taxon>Neoptera</taxon>
        <taxon>Endopterygota</taxon>
        <taxon>Coleoptera</taxon>
        <taxon>Polyphaga</taxon>
        <taxon>Cucujiformia</taxon>
        <taxon>Chrysomeloidea</taxon>
        <taxon>Cerambycidae</taxon>
        <taxon>Lepturinae</taxon>
        <taxon>Rhagiini</taxon>
        <taxon>Rhamnusium</taxon>
    </lineage>
</organism>
<comment type="caution">
    <text evidence="1">The sequence shown here is derived from an EMBL/GenBank/DDBJ whole genome shotgun (WGS) entry which is preliminary data.</text>
</comment>
<gene>
    <name evidence="1" type="ORF">NQ314_003472</name>
</gene>
<accession>A0AAV8ZP82</accession>
<proteinExistence type="predicted"/>
<protein>
    <submittedName>
        <fullName evidence="1">Uncharacterized protein</fullName>
    </submittedName>
</protein>
<reference evidence="1" key="1">
    <citation type="journal article" date="2023" name="Insect Mol. Biol.">
        <title>Genome sequencing provides insights into the evolution of gene families encoding plant cell wall-degrading enzymes in longhorned beetles.</title>
        <authorList>
            <person name="Shin N.R."/>
            <person name="Okamura Y."/>
            <person name="Kirsch R."/>
            <person name="Pauchet Y."/>
        </authorList>
    </citation>
    <scope>NUCLEOTIDE SEQUENCE</scope>
    <source>
        <strain evidence="1">RBIC_L_NR</strain>
    </source>
</reference>